<keyword evidence="3" id="KW-0808">Transferase</keyword>
<evidence type="ECO:0000256" key="6">
    <source>
        <dbReference type="SAM" id="MobiDB-lite"/>
    </source>
</evidence>
<dbReference type="PRINTS" id="PR00344">
    <property type="entry name" value="BCTRLSENSOR"/>
</dbReference>
<proteinExistence type="predicted"/>
<feature type="region of interest" description="Disordered" evidence="6">
    <location>
        <begin position="125"/>
        <end position="175"/>
    </location>
</feature>
<dbReference type="PROSITE" id="PS50109">
    <property type="entry name" value="HIS_KIN"/>
    <property type="match status" value="1"/>
</dbReference>
<protein>
    <recommendedName>
        <fullName evidence="2">histidine kinase</fullName>
        <ecNumber evidence="2">2.7.13.3</ecNumber>
    </recommendedName>
</protein>
<dbReference type="GO" id="GO:0004673">
    <property type="term" value="F:protein histidine kinase activity"/>
    <property type="evidence" value="ECO:0007669"/>
    <property type="project" value="UniProtKB-EC"/>
</dbReference>
<dbReference type="EMBL" id="JBHSXN010000003">
    <property type="protein sequence ID" value="MFC6954497.1"/>
    <property type="molecule type" value="Genomic_DNA"/>
</dbReference>
<comment type="caution">
    <text evidence="8">The sequence shown here is derived from an EMBL/GenBank/DDBJ whole genome shotgun (WGS) entry which is preliminary data.</text>
</comment>
<dbReference type="SUPFAM" id="SSF55781">
    <property type="entry name" value="GAF domain-like"/>
    <property type="match status" value="2"/>
</dbReference>
<dbReference type="Gene3D" id="3.30.565.10">
    <property type="entry name" value="Histidine kinase-like ATPase, C-terminal domain"/>
    <property type="match status" value="1"/>
</dbReference>
<feature type="compositionally biased region" description="Low complexity" evidence="6">
    <location>
        <begin position="143"/>
        <end position="156"/>
    </location>
</feature>
<dbReference type="PANTHER" id="PTHR43711">
    <property type="entry name" value="TWO-COMPONENT HISTIDINE KINASE"/>
    <property type="match status" value="1"/>
</dbReference>
<dbReference type="SMART" id="SM00065">
    <property type="entry name" value="GAF"/>
    <property type="match status" value="2"/>
</dbReference>
<dbReference type="InterPro" id="IPR003018">
    <property type="entry name" value="GAF"/>
</dbReference>
<dbReference type="SUPFAM" id="SSF52172">
    <property type="entry name" value="CheY-like"/>
    <property type="match status" value="1"/>
</dbReference>
<dbReference type="PANTHER" id="PTHR43711:SF1">
    <property type="entry name" value="HISTIDINE KINASE 1"/>
    <property type="match status" value="1"/>
</dbReference>
<evidence type="ECO:0000256" key="4">
    <source>
        <dbReference type="ARBA" id="ARBA00022777"/>
    </source>
</evidence>
<keyword evidence="9" id="KW-1185">Reference proteome</keyword>
<dbReference type="EC" id="2.7.13.3" evidence="2"/>
<accession>A0ABD5VMS2</accession>
<dbReference type="InterPro" id="IPR036890">
    <property type="entry name" value="HATPase_C_sf"/>
</dbReference>
<comment type="catalytic activity">
    <reaction evidence="1">
        <text>ATP + protein L-histidine = ADP + protein N-phospho-L-histidine.</text>
        <dbReference type="EC" id="2.7.13.3"/>
    </reaction>
</comment>
<dbReference type="SUPFAM" id="SSF55874">
    <property type="entry name" value="ATPase domain of HSP90 chaperone/DNA topoisomerase II/histidine kinase"/>
    <property type="match status" value="1"/>
</dbReference>
<dbReference type="AlphaFoldDB" id="A0ABD5VMS2"/>
<evidence type="ECO:0000256" key="3">
    <source>
        <dbReference type="ARBA" id="ARBA00022679"/>
    </source>
</evidence>
<dbReference type="Pfam" id="PF13185">
    <property type="entry name" value="GAF_2"/>
    <property type="match status" value="1"/>
</dbReference>
<dbReference type="InterPro" id="IPR029016">
    <property type="entry name" value="GAF-like_dom_sf"/>
</dbReference>
<evidence type="ECO:0000256" key="2">
    <source>
        <dbReference type="ARBA" id="ARBA00012438"/>
    </source>
</evidence>
<dbReference type="InterPro" id="IPR005467">
    <property type="entry name" value="His_kinase_dom"/>
</dbReference>
<evidence type="ECO:0000256" key="5">
    <source>
        <dbReference type="ARBA" id="ARBA00023012"/>
    </source>
</evidence>
<keyword evidence="5" id="KW-0902">Two-component regulatory system</keyword>
<reference evidence="8 9" key="1">
    <citation type="journal article" date="2019" name="Int. J. Syst. Evol. Microbiol.">
        <title>The Global Catalogue of Microorganisms (GCM) 10K type strain sequencing project: providing services to taxonomists for standard genome sequencing and annotation.</title>
        <authorList>
            <consortium name="The Broad Institute Genomics Platform"/>
            <consortium name="The Broad Institute Genome Sequencing Center for Infectious Disease"/>
            <person name="Wu L."/>
            <person name="Ma J."/>
        </authorList>
    </citation>
    <scope>NUCLEOTIDE SEQUENCE [LARGE SCALE GENOMIC DNA]</scope>
    <source>
        <strain evidence="8 9">GX26</strain>
    </source>
</reference>
<dbReference type="InterPro" id="IPR003594">
    <property type="entry name" value="HATPase_dom"/>
</dbReference>
<dbReference type="InterPro" id="IPR004358">
    <property type="entry name" value="Sig_transdc_His_kin-like_C"/>
</dbReference>
<dbReference type="InterPro" id="IPR050736">
    <property type="entry name" value="Sensor_HK_Regulatory"/>
</dbReference>
<dbReference type="GO" id="GO:0000160">
    <property type="term" value="P:phosphorelay signal transduction system"/>
    <property type="evidence" value="ECO:0007669"/>
    <property type="project" value="UniProtKB-KW"/>
</dbReference>
<dbReference type="Gene3D" id="3.30.450.40">
    <property type="match status" value="2"/>
</dbReference>
<evidence type="ECO:0000259" key="7">
    <source>
        <dbReference type="PROSITE" id="PS50109"/>
    </source>
</evidence>
<organism evidence="8 9">
    <name type="scientific">Halorubellus litoreus</name>
    <dbReference type="NCBI Taxonomy" id="755308"/>
    <lineage>
        <taxon>Archaea</taxon>
        <taxon>Methanobacteriati</taxon>
        <taxon>Methanobacteriota</taxon>
        <taxon>Stenosarchaea group</taxon>
        <taxon>Halobacteria</taxon>
        <taxon>Halobacteriales</taxon>
        <taxon>Halorubellaceae</taxon>
        <taxon>Halorubellus</taxon>
    </lineage>
</organism>
<dbReference type="InterPro" id="IPR011006">
    <property type="entry name" value="CheY-like_superfamily"/>
</dbReference>
<name>A0ABD5VMS2_9EURY</name>
<sequence>MHEEWSATPRVVLVTDAASSVDASAFDAVGASVRTMVVTEGGLGSVPADASVVVTPYELAGTDGVAVVESVTGDVPVVVYARDGDEHVASEAVRAGADDYVPVPEDAPADRVPDEVRDRALAVAVTDGGSNADDTGGAGDAGAAGDAGNARNAGDAGDAEAESVPSTPGSLESRERALQQAYEVVADADRPFGEKVEDLLGIVREAVGTSYATLSYVDSGEYTFEYVDAPGKDDVAAGDTVPLETTNCDEVVSTRETLVLEDVERDAPHLAERAGNADWGISCYLGAPVTVDGDAYGTFCFYDKEARSEAFSEWQVTFVELFSDWVSHELERERYVDRLAALNDLHSVVRTLTDAVMHRSDRLKIERTAVDRLADTGSYALAWVDALEGAAVDELRTVAFADADADGSVLAADAGLALPVDGAHDHEEGVDLAVAASEGHEVRTRDVVAGDGRVGVLAARGLERWAAVPVAFDDESFGVLNVATYRREGFSGRELAVLGQVGEILGLAIATVERGAVVEQERERLEFVNRFIRHNLLNSLNVVEARTEILDAHVDDAGRSHLETIQGRTADMVELIETLRALMQAFVVDETRETEPVDLRAVVEAEVEGAREAFANAEFSLSVPEEHVTVHADRLLGEVFENLLANAVQHNDRTSPSVSVEMVADEATATVRVADDGPGIPEAVLPSVFEKGERGFDSPGTGFGLYLVREIVDAYDGSVSVQNDDDGATFAVTLPRDPPGDAE</sequence>
<evidence type="ECO:0000313" key="8">
    <source>
        <dbReference type="EMBL" id="MFC6954497.1"/>
    </source>
</evidence>
<dbReference type="Pfam" id="PF01590">
    <property type="entry name" value="GAF"/>
    <property type="match status" value="1"/>
</dbReference>
<dbReference type="Pfam" id="PF02518">
    <property type="entry name" value="HATPase_c"/>
    <property type="match status" value="1"/>
</dbReference>
<evidence type="ECO:0000313" key="9">
    <source>
        <dbReference type="Proteomes" id="UP001596395"/>
    </source>
</evidence>
<dbReference type="SMART" id="SM00387">
    <property type="entry name" value="HATPase_c"/>
    <property type="match status" value="1"/>
</dbReference>
<dbReference type="RefSeq" id="WP_336351445.1">
    <property type="nucleotide sequence ID" value="NZ_JAZAQL010000003.1"/>
</dbReference>
<evidence type="ECO:0000256" key="1">
    <source>
        <dbReference type="ARBA" id="ARBA00000085"/>
    </source>
</evidence>
<gene>
    <name evidence="8" type="ORF">ACFQGB_16655</name>
</gene>
<keyword evidence="4" id="KW-0418">Kinase</keyword>
<dbReference type="Proteomes" id="UP001596395">
    <property type="component" value="Unassembled WGS sequence"/>
</dbReference>
<dbReference type="CDD" id="cd00075">
    <property type="entry name" value="HATPase"/>
    <property type="match status" value="1"/>
</dbReference>
<feature type="domain" description="Histidine kinase" evidence="7">
    <location>
        <begin position="531"/>
        <end position="738"/>
    </location>
</feature>